<name>A0ABP6XN34_9FLAO</name>
<comment type="caution">
    <text evidence="1">The sequence shown here is derived from an EMBL/GenBank/DDBJ whole genome shotgun (WGS) entry which is preliminary data.</text>
</comment>
<dbReference type="EMBL" id="BAABCY010000052">
    <property type="protein sequence ID" value="GAA3569475.1"/>
    <property type="molecule type" value="Genomic_DNA"/>
</dbReference>
<organism evidence="1 2">
    <name type="scientific">Snuella lapsa</name>
    <dbReference type="NCBI Taxonomy" id="870481"/>
    <lineage>
        <taxon>Bacteria</taxon>
        <taxon>Pseudomonadati</taxon>
        <taxon>Bacteroidota</taxon>
        <taxon>Flavobacteriia</taxon>
        <taxon>Flavobacteriales</taxon>
        <taxon>Flavobacteriaceae</taxon>
        <taxon>Snuella</taxon>
    </lineage>
</organism>
<dbReference type="InterPro" id="IPR005331">
    <property type="entry name" value="Sulfotransferase"/>
</dbReference>
<evidence type="ECO:0000313" key="2">
    <source>
        <dbReference type="Proteomes" id="UP001500954"/>
    </source>
</evidence>
<reference evidence="2" key="1">
    <citation type="journal article" date="2019" name="Int. J. Syst. Evol. Microbiol.">
        <title>The Global Catalogue of Microorganisms (GCM) 10K type strain sequencing project: providing services to taxonomists for standard genome sequencing and annotation.</title>
        <authorList>
            <consortium name="The Broad Institute Genomics Platform"/>
            <consortium name="The Broad Institute Genome Sequencing Center for Infectious Disease"/>
            <person name="Wu L."/>
            <person name="Ma J."/>
        </authorList>
    </citation>
    <scope>NUCLEOTIDE SEQUENCE [LARGE SCALE GENOMIC DNA]</scope>
    <source>
        <strain evidence="2">JCM 17111</strain>
    </source>
</reference>
<dbReference type="RefSeq" id="WP_345005732.1">
    <property type="nucleotide sequence ID" value="NZ_BAABCY010000052.1"/>
</dbReference>
<keyword evidence="2" id="KW-1185">Reference proteome</keyword>
<dbReference type="Proteomes" id="UP001500954">
    <property type="component" value="Unassembled WGS sequence"/>
</dbReference>
<sequence>MRLKKDEQIESPFFGNYYCLIPNTNIAFLVISKNACTFLKKIAIYNKTGDWLDESQFKVHSTIGYNSNKSNYLFTNEELKAFEKESREKIYRFAIWRDPIHRIESSYKLFCMERELRYYFIYLDINKDIPFERFIEFIRFELGKENPLFIDEHIRKQVDYLKENEVDEIVHINDLFPFLRSKGISFIEEKSNKTKANFQLENEAFINDIKALYKDDYKIEITWKG</sequence>
<accession>A0ABP6XN34</accession>
<dbReference type="Pfam" id="PF03567">
    <property type="entry name" value="Sulfotransfer_2"/>
    <property type="match status" value="1"/>
</dbReference>
<gene>
    <name evidence="1" type="ORF">GCM10022395_18880</name>
</gene>
<evidence type="ECO:0000313" key="1">
    <source>
        <dbReference type="EMBL" id="GAA3569475.1"/>
    </source>
</evidence>
<protein>
    <submittedName>
        <fullName evidence="1">Sulfotransferase family 2 domain-containing protein</fullName>
    </submittedName>
</protein>
<proteinExistence type="predicted"/>